<evidence type="ECO:0008006" key="4">
    <source>
        <dbReference type="Google" id="ProtNLM"/>
    </source>
</evidence>
<dbReference type="RefSeq" id="WP_267849743.1">
    <property type="nucleotide sequence ID" value="NZ_JAPMXC010000012.1"/>
</dbReference>
<dbReference type="EMBL" id="JAPMXC010000012">
    <property type="protein sequence ID" value="MCY0389808.1"/>
    <property type="molecule type" value="Genomic_DNA"/>
</dbReference>
<organism evidence="2 3">
    <name type="scientific">Robbsia betulipollinis</name>
    <dbReference type="NCBI Taxonomy" id="2981849"/>
    <lineage>
        <taxon>Bacteria</taxon>
        <taxon>Pseudomonadati</taxon>
        <taxon>Pseudomonadota</taxon>
        <taxon>Betaproteobacteria</taxon>
        <taxon>Burkholderiales</taxon>
        <taxon>Burkholderiaceae</taxon>
        <taxon>Robbsia</taxon>
    </lineage>
</organism>
<reference evidence="2" key="1">
    <citation type="submission" date="2022-11" db="EMBL/GenBank/DDBJ databases">
        <title>Robbsia betulipollinis sp. nov., isolated from pollen of birch (Betula pendula).</title>
        <authorList>
            <person name="Shi H."/>
            <person name="Ambika Manirajan B."/>
            <person name="Ratering S."/>
            <person name="Geissler-Plaum R."/>
            <person name="Schnell S."/>
        </authorList>
    </citation>
    <scope>NUCLEOTIDE SEQUENCE</scope>
    <source>
        <strain evidence="2">Bb-Pol-6</strain>
    </source>
</reference>
<keyword evidence="1" id="KW-0812">Transmembrane</keyword>
<evidence type="ECO:0000256" key="1">
    <source>
        <dbReference type="SAM" id="Phobius"/>
    </source>
</evidence>
<keyword evidence="3" id="KW-1185">Reference proteome</keyword>
<feature type="transmembrane region" description="Helical" evidence="1">
    <location>
        <begin position="46"/>
        <end position="69"/>
    </location>
</feature>
<dbReference type="Proteomes" id="UP001082899">
    <property type="component" value="Unassembled WGS sequence"/>
</dbReference>
<protein>
    <recommendedName>
        <fullName evidence="4">Copper resistance protein D domain-containing protein</fullName>
    </recommendedName>
</protein>
<gene>
    <name evidence="2" type="ORF">OVY01_21950</name>
</gene>
<evidence type="ECO:0000313" key="3">
    <source>
        <dbReference type="Proteomes" id="UP001082899"/>
    </source>
</evidence>
<feature type="transmembrane region" description="Helical" evidence="1">
    <location>
        <begin position="6"/>
        <end position="25"/>
    </location>
</feature>
<evidence type="ECO:0000313" key="2">
    <source>
        <dbReference type="EMBL" id="MCY0389808.1"/>
    </source>
</evidence>
<keyword evidence="1" id="KW-0472">Membrane</keyword>
<accession>A0ABT3ZVD9</accession>
<keyword evidence="1" id="KW-1133">Transmembrane helix</keyword>
<sequence>MIEPLCRYIAIFALLVRIGMSFYMGRTMRKEANGLNASAQTSARTLRSALLFMNIWVAIALTFWLTALLHAELSPDAL</sequence>
<comment type="caution">
    <text evidence="2">The sequence shown here is derived from an EMBL/GenBank/DDBJ whole genome shotgun (WGS) entry which is preliminary data.</text>
</comment>
<proteinExistence type="predicted"/>
<name>A0ABT3ZVD9_9BURK</name>